<dbReference type="GO" id="GO:0043565">
    <property type="term" value="F:sequence-specific DNA binding"/>
    <property type="evidence" value="ECO:0007669"/>
    <property type="project" value="InterPro"/>
</dbReference>
<keyword evidence="3" id="KW-0804">Transcription</keyword>
<evidence type="ECO:0000256" key="2">
    <source>
        <dbReference type="ARBA" id="ARBA00023125"/>
    </source>
</evidence>
<dbReference type="InterPro" id="IPR018060">
    <property type="entry name" value="HTH_AraC"/>
</dbReference>
<dbReference type="RefSeq" id="WP_120257158.1">
    <property type="nucleotide sequence ID" value="NZ_RAPY01000001.1"/>
</dbReference>
<dbReference type="PROSITE" id="PS01124">
    <property type="entry name" value="HTH_ARAC_FAMILY_2"/>
    <property type="match status" value="1"/>
</dbReference>
<name>A0A420BF92_SPHD1</name>
<dbReference type="Proteomes" id="UP000286246">
    <property type="component" value="Unassembled WGS sequence"/>
</dbReference>
<dbReference type="PANTHER" id="PTHR43280">
    <property type="entry name" value="ARAC-FAMILY TRANSCRIPTIONAL REGULATOR"/>
    <property type="match status" value="1"/>
</dbReference>
<dbReference type="SUPFAM" id="SSF46689">
    <property type="entry name" value="Homeodomain-like"/>
    <property type="match status" value="1"/>
</dbReference>
<dbReference type="EMBL" id="RAPY01000001">
    <property type="protein sequence ID" value="RKE55370.1"/>
    <property type="molecule type" value="Genomic_DNA"/>
</dbReference>
<evidence type="ECO:0000313" key="5">
    <source>
        <dbReference type="EMBL" id="RKE55370.1"/>
    </source>
</evidence>
<dbReference type="Pfam" id="PF12833">
    <property type="entry name" value="HTH_18"/>
    <property type="match status" value="1"/>
</dbReference>
<keyword evidence="6" id="KW-1185">Reference proteome</keyword>
<protein>
    <submittedName>
        <fullName evidence="5">AraC-like DNA-binding protein</fullName>
    </submittedName>
</protein>
<organism evidence="5 6">
    <name type="scientific">Sphingobacterium detergens</name>
    <dbReference type="NCBI Taxonomy" id="1145106"/>
    <lineage>
        <taxon>Bacteria</taxon>
        <taxon>Pseudomonadati</taxon>
        <taxon>Bacteroidota</taxon>
        <taxon>Sphingobacteriia</taxon>
        <taxon>Sphingobacteriales</taxon>
        <taxon>Sphingobacteriaceae</taxon>
        <taxon>Sphingobacterium</taxon>
    </lineage>
</organism>
<gene>
    <name evidence="5" type="ORF">DFQ12_0201</name>
</gene>
<dbReference type="InterPro" id="IPR009057">
    <property type="entry name" value="Homeodomain-like_sf"/>
</dbReference>
<dbReference type="Gene3D" id="1.10.10.60">
    <property type="entry name" value="Homeodomain-like"/>
    <property type="match status" value="1"/>
</dbReference>
<dbReference type="GO" id="GO:0003700">
    <property type="term" value="F:DNA-binding transcription factor activity"/>
    <property type="evidence" value="ECO:0007669"/>
    <property type="project" value="InterPro"/>
</dbReference>
<keyword evidence="2 5" id="KW-0238">DNA-binding</keyword>
<dbReference type="OrthoDB" id="697869at2"/>
<dbReference type="PANTHER" id="PTHR43280:SF10">
    <property type="entry name" value="REGULATORY PROTEIN POCR"/>
    <property type="match status" value="1"/>
</dbReference>
<keyword evidence="1" id="KW-0805">Transcription regulation</keyword>
<reference evidence="5 6" key="1">
    <citation type="submission" date="2018-09" db="EMBL/GenBank/DDBJ databases">
        <title>Genomic Encyclopedia of Type Strains, Phase III (KMG-III): the genomes of soil and plant-associated and newly described type strains.</title>
        <authorList>
            <person name="Whitman W."/>
        </authorList>
    </citation>
    <scope>NUCLEOTIDE SEQUENCE [LARGE SCALE GENOMIC DNA]</scope>
    <source>
        <strain evidence="5 6">CECT 7938</strain>
    </source>
</reference>
<evidence type="ECO:0000256" key="3">
    <source>
        <dbReference type="ARBA" id="ARBA00023163"/>
    </source>
</evidence>
<proteinExistence type="predicted"/>
<comment type="caution">
    <text evidence="5">The sequence shown here is derived from an EMBL/GenBank/DDBJ whole genome shotgun (WGS) entry which is preliminary data.</text>
</comment>
<sequence>MPSESFKLIEAEMDFVSKSTLTKSFIQRLPGSRTRLLRNDQIEIYEEYLKTGNLESYSYLIEASASTHISFEIISPQTHLLYHLEGRQPVHYHQPQVQEEFHLRPFHGAFFYAPITIITLHFEPGKYHLQGFTLPLELLDLNGLSGFDYLDEIVGANRQQQPQYRVSLDFEAMEHTRRILGELSTELLKKPLIPKLCILKKIQELLYLSKDKMLKAKGLLRHPDLIVRLARELISTQIAETDGPVLISHIAESLFIESQYLNYLHKERYGLPIKAYSSQELLKKAKHCLEQRLSIKITTSRCGFSDQSSFCHFFKGHTGLTPSEYIRSILPPKAGD</sequence>
<evidence type="ECO:0000259" key="4">
    <source>
        <dbReference type="PROSITE" id="PS01124"/>
    </source>
</evidence>
<evidence type="ECO:0000256" key="1">
    <source>
        <dbReference type="ARBA" id="ARBA00023015"/>
    </source>
</evidence>
<feature type="domain" description="HTH araC/xylS-type" evidence="4">
    <location>
        <begin position="228"/>
        <end position="328"/>
    </location>
</feature>
<evidence type="ECO:0000313" key="6">
    <source>
        <dbReference type="Proteomes" id="UP000286246"/>
    </source>
</evidence>
<dbReference type="SMART" id="SM00342">
    <property type="entry name" value="HTH_ARAC"/>
    <property type="match status" value="1"/>
</dbReference>
<dbReference type="AlphaFoldDB" id="A0A420BF92"/>
<accession>A0A420BF92</accession>